<dbReference type="GeneID" id="8618149"/>
<keyword evidence="8" id="KW-0378">Hydrolase</keyword>
<feature type="compositionally biased region" description="Low complexity" evidence="16">
    <location>
        <begin position="871"/>
        <end position="881"/>
    </location>
</feature>
<evidence type="ECO:0000256" key="2">
    <source>
        <dbReference type="ARBA" id="ARBA00004496"/>
    </source>
</evidence>
<evidence type="ECO:0000256" key="10">
    <source>
        <dbReference type="ARBA" id="ARBA00022833"/>
    </source>
</evidence>
<feature type="compositionally biased region" description="Basic and acidic residues" evidence="16">
    <location>
        <begin position="736"/>
        <end position="770"/>
    </location>
</feature>
<dbReference type="GO" id="GO:0016787">
    <property type="term" value="F:hydrolase activity"/>
    <property type="evidence" value="ECO:0007669"/>
    <property type="project" value="UniProtKB-KW"/>
</dbReference>
<evidence type="ECO:0000256" key="3">
    <source>
        <dbReference type="ARBA" id="ARBA00007913"/>
    </source>
</evidence>
<keyword evidence="6" id="KW-0547">Nucleotide-binding</keyword>
<feature type="domain" description="R3H" evidence="18">
    <location>
        <begin position="773"/>
        <end position="836"/>
    </location>
</feature>
<dbReference type="RefSeq" id="XP_645520.1">
    <property type="nucleotide sequence ID" value="XM_640428.1"/>
</dbReference>
<feature type="region of interest" description="Disordered" evidence="16">
    <location>
        <begin position="837"/>
        <end position="914"/>
    </location>
</feature>
<dbReference type="Gene3D" id="3.30.1370.50">
    <property type="entry name" value="R3H-like domain"/>
    <property type="match status" value="1"/>
</dbReference>
<feature type="compositionally biased region" description="Low complexity" evidence="16">
    <location>
        <begin position="718"/>
        <end position="735"/>
    </location>
</feature>
<evidence type="ECO:0000256" key="11">
    <source>
        <dbReference type="ARBA" id="ARBA00022840"/>
    </source>
</evidence>
<dbReference type="NCBIfam" id="TIGR00376">
    <property type="entry name" value="IGHMBP2 family helicase"/>
    <property type="match status" value="1"/>
</dbReference>
<comment type="catalytic activity">
    <reaction evidence="14">
        <text>ATP + H2O = ADP + phosphate + H(+)</text>
        <dbReference type="Rhea" id="RHEA:13065"/>
        <dbReference type="ChEBI" id="CHEBI:15377"/>
        <dbReference type="ChEBI" id="CHEBI:15378"/>
        <dbReference type="ChEBI" id="CHEBI:30616"/>
        <dbReference type="ChEBI" id="CHEBI:43474"/>
        <dbReference type="ChEBI" id="CHEBI:456216"/>
        <dbReference type="EC" id="3.6.4.12"/>
    </reaction>
    <physiologicalReaction direction="left-to-right" evidence="14">
        <dbReference type="Rhea" id="RHEA:13066"/>
    </physiologicalReaction>
</comment>
<dbReference type="InParanoid" id="Q75JA0"/>
<keyword evidence="7 15" id="KW-0863">Zinc-finger</keyword>
<evidence type="ECO:0000256" key="15">
    <source>
        <dbReference type="PROSITE-ProRule" id="PRU00449"/>
    </source>
</evidence>
<dbReference type="SMART" id="SM00382">
    <property type="entry name" value="AAA"/>
    <property type="match status" value="1"/>
</dbReference>
<feature type="compositionally biased region" description="Low complexity" evidence="16">
    <location>
        <begin position="1015"/>
        <end position="1024"/>
    </location>
</feature>
<dbReference type="SUPFAM" id="SSF52540">
    <property type="entry name" value="P-loop containing nucleoside triphosphate hydrolases"/>
    <property type="match status" value="1"/>
</dbReference>
<dbReference type="AlphaFoldDB" id="Q75JA0"/>
<dbReference type="SUPFAM" id="SSF118310">
    <property type="entry name" value="AN1-like Zinc finger"/>
    <property type="match status" value="1"/>
</dbReference>
<dbReference type="InterPro" id="IPR041677">
    <property type="entry name" value="DNA2/NAM7_AAA_11"/>
</dbReference>
<keyword evidence="5" id="KW-0479">Metal-binding</keyword>
<dbReference type="InterPro" id="IPR027417">
    <property type="entry name" value="P-loop_NTPase"/>
</dbReference>
<feature type="compositionally biased region" description="Acidic residues" evidence="16">
    <location>
        <begin position="88"/>
        <end position="97"/>
    </location>
</feature>
<dbReference type="PANTHER" id="PTHR43788">
    <property type="entry name" value="DNA2/NAM7 HELICASE FAMILY MEMBER"/>
    <property type="match status" value="1"/>
</dbReference>
<evidence type="ECO:0000259" key="17">
    <source>
        <dbReference type="PROSITE" id="PS51039"/>
    </source>
</evidence>
<evidence type="ECO:0000256" key="9">
    <source>
        <dbReference type="ARBA" id="ARBA00022806"/>
    </source>
</evidence>
<evidence type="ECO:0000256" key="14">
    <source>
        <dbReference type="ARBA" id="ARBA00048432"/>
    </source>
</evidence>
<dbReference type="Pfam" id="PF01428">
    <property type="entry name" value="zf-AN1"/>
    <property type="match status" value="1"/>
</dbReference>
<dbReference type="InterPro" id="IPR047187">
    <property type="entry name" value="SF1_C_Upf1"/>
</dbReference>
<evidence type="ECO:0000256" key="4">
    <source>
        <dbReference type="ARBA" id="ARBA00022490"/>
    </source>
</evidence>
<dbReference type="InterPro" id="IPR004483">
    <property type="entry name" value="SMUBP-2/Hcs1-like"/>
</dbReference>
<evidence type="ECO:0000256" key="1">
    <source>
        <dbReference type="ARBA" id="ARBA00004123"/>
    </source>
</evidence>
<dbReference type="GO" id="GO:0003723">
    <property type="term" value="F:RNA binding"/>
    <property type="evidence" value="ECO:0007669"/>
    <property type="project" value="UniProtKB-KW"/>
</dbReference>
<dbReference type="FunCoup" id="Q75JA0">
    <property type="interactions" value="178"/>
</dbReference>
<dbReference type="CDD" id="cd18044">
    <property type="entry name" value="DEXXQc_SMUBP2"/>
    <property type="match status" value="1"/>
</dbReference>
<feature type="compositionally biased region" description="Low complexity" evidence="16">
    <location>
        <begin position="893"/>
        <end position="905"/>
    </location>
</feature>
<dbReference type="FunFam" id="3.30.1370.50:FF:000002">
    <property type="entry name" value="Immunoglobulin mu DNA-binding protein 2"/>
    <property type="match status" value="1"/>
</dbReference>
<dbReference type="InterPro" id="IPR001374">
    <property type="entry name" value="R3H_dom"/>
</dbReference>
<dbReference type="Pfam" id="PF13086">
    <property type="entry name" value="AAA_11"/>
    <property type="match status" value="1"/>
</dbReference>
<dbReference type="InterPro" id="IPR003593">
    <property type="entry name" value="AAA+_ATPase"/>
</dbReference>
<evidence type="ECO:0000256" key="16">
    <source>
        <dbReference type="SAM" id="MobiDB-lite"/>
    </source>
</evidence>
<dbReference type="Proteomes" id="UP000002195">
    <property type="component" value="Unassembled WGS sequence"/>
</dbReference>
<dbReference type="SMART" id="SM00154">
    <property type="entry name" value="ZnF_AN1"/>
    <property type="match status" value="1"/>
</dbReference>
<keyword evidence="13" id="KW-0539">Nucleus</keyword>
<feature type="compositionally biased region" description="Basic residues" evidence="16">
    <location>
        <begin position="882"/>
        <end position="892"/>
    </location>
</feature>
<dbReference type="KEGG" id="ddi:DDB_G0271732"/>
<name>Q75JA0_DICDI</name>
<dbReference type="EMBL" id="AAFI02000006">
    <property type="protein sequence ID" value="EAL71556.1"/>
    <property type="molecule type" value="Genomic_DNA"/>
</dbReference>
<dbReference type="InterPro" id="IPR041679">
    <property type="entry name" value="DNA2/NAM7-like_C"/>
</dbReference>
<evidence type="ECO:0000313" key="20">
    <source>
        <dbReference type="Proteomes" id="UP000002195"/>
    </source>
</evidence>
<keyword evidence="4" id="KW-0963">Cytoplasm</keyword>
<dbReference type="InterPro" id="IPR000058">
    <property type="entry name" value="Znf_AN1"/>
</dbReference>
<organism evidence="19 20">
    <name type="scientific">Dictyostelium discoideum</name>
    <name type="common">Social amoeba</name>
    <dbReference type="NCBI Taxonomy" id="44689"/>
    <lineage>
        <taxon>Eukaryota</taxon>
        <taxon>Amoebozoa</taxon>
        <taxon>Evosea</taxon>
        <taxon>Eumycetozoa</taxon>
        <taxon>Dictyostelia</taxon>
        <taxon>Dictyosteliales</taxon>
        <taxon>Dictyosteliaceae</taxon>
        <taxon>Dictyostelium</taxon>
    </lineage>
</organism>
<dbReference type="Pfam" id="PF01424">
    <property type="entry name" value="R3H"/>
    <property type="match status" value="1"/>
</dbReference>
<reference evidence="19 20" key="1">
    <citation type="journal article" date="2005" name="Nature">
        <title>The genome of the social amoeba Dictyostelium discoideum.</title>
        <authorList>
            <consortium name="The Dictyostelium discoideum Sequencing Consortium"/>
            <person name="Eichinger L."/>
            <person name="Pachebat J.A."/>
            <person name="Glockner G."/>
            <person name="Rajandream M.A."/>
            <person name="Sucgang R."/>
            <person name="Berriman M."/>
            <person name="Song J."/>
            <person name="Olsen R."/>
            <person name="Szafranski K."/>
            <person name="Xu Q."/>
            <person name="Tunggal B."/>
            <person name="Kummerfeld S."/>
            <person name="Madera M."/>
            <person name="Konfortov B.A."/>
            <person name="Rivero F."/>
            <person name="Bankier A.T."/>
            <person name="Lehmann R."/>
            <person name="Hamlin N."/>
            <person name="Davies R."/>
            <person name="Gaudet P."/>
            <person name="Fey P."/>
            <person name="Pilcher K."/>
            <person name="Chen G."/>
            <person name="Saunders D."/>
            <person name="Sodergren E."/>
            <person name="Davis P."/>
            <person name="Kerhornou A."/>
            <person name="Nie X."/>
            <person name="Hall N."/>
            <person name="Anjard C."/>
            <person name="Hemphill L."/>
            <person name="Bason N."/>
            <person name="Farbrother P."/>
            <person name="Desany B."/>
            <person name="Just E."/>
            <person name="Morio T."/>
            <person name="Rost R."/>
            <person name="Churcher C."/>
            <person name="Cooper J."/>
            <person name="Haydock S."/>
            <person name="van Driessche N."/>
            <person name="Cronin A."/>
            <person name="Goodhead I."/>
            <person name="Muzny D."/>
            <person name="Mourier T."/>
            <person name="Pain A."/>
            <person name="Lu M."/>
            <person name="Harper D."/>
            <person name="Lindsay R."/>
            <person name="Hauser H."/>
            <person name="James K."/>
            <person name="Quiles M."/>
            <person name="Madan Babu M."/>
            <person name="Saito T."/>
            <person name="Buchrieser C."/>
            <person name="Wardroper A."/>
            <person name="Felder M."/>
            <person name="Thangavelu M."/>
            <person name="Johnson D."/>
            <person name="Knights A."/>
            <person name="Loulseged H."/>
            <person name="Mungall K."/>
            <person name="Oliver K."/>
            <person name="Price C."/>
            <person name="Quail M.A."/>
            <person name="Urushihara H."/>
            <person name="Hernandez J."/>
            <person name="Rabbinowitsch E."/>
            <person name="Steffen D."/>
            <person name="Sanders M."/>
            <person name="Ma J."/>
            <person name="Kohara Y."/>
            <person name="Sharp S."/>
            <person name="Simmonds M."/>
            <person name="Spiegler S."/>
            <person name="Tivey A."/>
            <person name="Sugano S."/>
            <person name="White B."/>
            <person name="Walker D."/>
            <person name="Woodward J."/>
            <person name="Winckler T."/>
            <person name="Tanaka Y."/>
            <person name="Shaulsky G."/>
            <person name="Schleicher M."/>
            <person name="Weinstock G."/>
            <person name="Rosenthal A."/>
            <person name="Cox E.C."/>
            <person name="Chisholm R.L."/>
            <person name="Gibbs R."/>
            <person name="Loomis W.F."/>
            <person name="Platzer M."/>
            <person name="Kay R.R."/>
            <person name="Williams J."/>
            <person name="Dear P.H."/>
            <person name="Noegel A.A."/>
            <person name="Barrell B."/>
            <person name="Kuspa A."/>
        </authorList>
    </citation>
    <scope>NUCLEOTIDE SEQUENCE [LARGE SCALE GENOMIC DNA]</scope>
    <source>
        <strain evidence="19 20">AX4</strain>
    </source>
</reference>
<evidence type="ECO:0000256" key="12">
    <source>
        <dbReference type="ARBA" id="ARBA00022884"/>
    </source>
</evidence>
<keyword evidence="20" id="KW-1185">Reference proteome</keyword>
<comment type="similarity">
    <text evidence="3">Belongs to the DNA2/NAM7 helicase family.</text>
</comment>
<dbReference type="HOGENOM" id="CLU_001666_5_0_1"/>
<feature type="compositionally biased region" description="Low complexity" evidence="16">
    <location>
        <begin position="70"/>
        <end position="81"/>
    </location>
</feature>
<evidence type="ECO:0000259" key="18">
    <source>
        <dbReference type="PROSITE" id="PS51061"/>
    </source>
</evidence>
<keyword evidence="12" id="KW-0694">RNA-binding</keyword>
<comment type="subcellular location">
    <subcellularLocation>
        <location evidence="2">Cytoplasm</location>
    </subcellularLocation>
    <subcellularLocation>
        <location evidence="1">Nucleus</location>
    </subcellularLocation>
</comment>
<dbReference type="OMA" id="QAMYKGE"/>
<dbReference type="InterPro" id="IPR050534">
    <property type="entry name" value="Coronavir_polyprotein_1ab"/>
</dbReference>
<dbReference type="GO" id="GO:0005737">
    <property type="term" value="C:cytoplasm"/>
    <property type="evidence" value="ECO:0007669"/>
    <property type="project" value="UniProtKB-SubCell"/>
</dbReference>
<keyword evidence="11" id="KW-0067">ATP-binding</keyword>
<dbReference type="Gene3D" id="4.10.1110.10">
    <property type="entry name" value="AN1-like Zinc finger"/>
    <property type="match status" value="1"/>
</dbReference>
<evidence type="ECO:0000256" key="7">
    <source>
        <dbReference type="ARBA" id="ARBA00022771"/>
    </source>
</evidence>
<dbReference type="SMART" id="SM00487">
    <property type="entry name" value="DEXDc"/>
    <property type="match status" value="1"/>
</dbReference>
<dbReference type="GO" id="GO:0003677">
    <property type="term" value="F:DNA binding"/>
    <property type="evidence" value="ECO:0007669"/>
    <property type="project" value="InterPro"/>
</dbReference>
<dbReference type="eggNOG" id="KOG1803">
    <property type="taxonomic scope" value="Eukaryota"/>
</dbReference>
<dbReference type="Pfam" id="PF13087">
    <property type="entry name" value="AAA_12"/>
    <property type="match status" value="1"/>
</dbReference>
<dbReference type="Gene3D" id="2.40.30.270">
    <property type="match status" value="1"/>
</dbReference>
<accession>Q55AK2</accession>
<dbReference type="PROSITE" id="PS51039">
    <property type="entry name" value="ZF_AN1"/>
    <property type="match status" value="1"/>
</dbReference>
<keyword evidence="9" id="KW-0347">Helicase</keyword>
<dbReference type="InterPro" id="IPR048761">
    <property type="entry name" value="SMUBP-2_HCS1_1B"/>
</dbReference>
<dbReference type="FunFam" id="4.10.1110.10:FF:000013">
    <property type="entry name" value="Uncharacterized protein"/>
    <property type="match status" value="1"/>
</dbReference>
<feature type="domain" description="AN1-type" evidence="17">
    <location>
        <begin position="930"/>
        <end position="979"/>
    </location>
</feature>
<comment type="caution">
    <text evidence="19">The sequence shown here is derived from an EMBL/GenBank/DDBJ whole genome shotgun (WGS) entry which is preliminary data.</text>
</comment>
<dbReference type="GO" id="GO:0008270">
    <property type="term" value="F:zinc ion binding"/>
    <property type="evidence" value="ECO:0007669"/>
    <property type="project" value="UniProtKB-KW"/>
</dbReference>
<dbReference type="PANTHER" id="PTHR43788:SF8">
    <property type="entry name" value="DNA-BINDING PROTEIN SMUBP-2"/>
    <property type="match status" value="1"/>
</dbReference>
<dbReference type="SUPFAM" id="SSF82708">
    <property type="entry name" value="R3H domain"/>
    <property type="match status" value="1"/>
</dbReference>
<feature type="compositionally biased region" description="Acidic residues" evidence="16">
    <location>
        <begin position="846"/>
        <end position="866"/>
    </location>
</feature>
<evidence type="ECO:0000313" key="19">
    <source>
        <dbReference type="EMBL" id="EAL71556.1"/>
    </source>
</evidence>
<dbReference type="InterPro" id="IPR035896">
    <property type="entry name" value="AN1-like_Znf"/>
</dbReference>
<evidence type="ECO:0000256" key="13">
    <source>
        <dbReference type="ARBA" id="ARBA00023242"/>
    </source>
</evidence>
<feature type="region of interest" description="Disordered" evidence="16">
    <location>
        <begin position="1000"/>
        <end position="1024"/>
    </location>
</feature>
<dbReference type="dictyBase" id="DDB_G0271732"/>
<keyword evidence="10" id="KW-0862">Zinc</keyword>
<dbReference type="PROSITE" id="PS51061">
    <property type="entry name" value="R3H"/>
    <property type="match status" value="1"/>
</dbReference>
<dbReference type="SMART" id="SM00393">
    <property type="entry name" value="R3H"/>
    <property type="match status" value="1"/>
</dbReference>
<sequence>MENYIKKTLELLDIEKESEVNEAIENFATLSNKELELKGVTINKVKILNFSTGLSGRILIKLARASFVDNGGSNNNNNNKKQNNDKDSDGDDEDDNFDLPPHKISNGDIVGIRPSKSKPGTNHYFKGVVYKVDSRKIVIAFDDNYEDSDPNNRPMLDEYFQTLYSIDKLANDVTYKKIRESLDKLKLNVNKRTGNSENSLINLLLNDGYQPSNNNSYFQQINKEKFEQQLINKGLNQSQKEAILFSLSSNDVACIHGPPGTGKTTTVVEFIVQLIKSGKKVLACGPSNLSVDNMLEKLLEYSNSSSCNGFLINATRIGHPTRILPQLLKHTLDHKTKNSEGGQIIKGIKDEIKSLSKQLLKVKQHSERRVIQSSIKELRIDLKNREKSLIQQVINDSNVILSTNTGASDSSLKGIDNFDWVVIDECAQALEASCWIPIQKGNKLLLAGDHQQLPPTIHSMEAAKMGLSITLFERIIKQYGDQVSRLLNVQYRMNHKIMDWSSMEFYNSKMIADKSVSNHLLVTGDSPKIRNTLTTTCPLLMIDTSGCDMEESQDDEGESKFNNGEVIVVKRHIEKLIECGVKPNDIGVITPYNGQVKLLKSYLSKKYSSMEIGTVDGFQGREKDVIIISMVRSNTDAPHKVGFLTEDRRTNVAITRARKHVVVVCDTDTISSHEPLKRMVDYFKLNGLFRSALEYIEDEFLPSDTDNWDISLNKDDNNNNSTTTTTTTTTNTNNDSNKKSKIEMLKDKKNKKSIEEKEKKKNKDDLEKQEEKEKLRLQLESIVNTFMKTSMESHSFPSTLSSFERLVVHELAEKNKLNHQSVGEGENRVITISKKIKKSDKNHENDNDEDEQDEDEDEENDEDEQKENDGTTTKTTTNSTNKTKKKKKKAKKPTTTTTTTSTTTTTKKKSVDKKSADELLKEFEAIELREVDLRICGMKGCGKNVEILGRICQFCTHKYCTQHALYEIHGCGEKAKAQARADWFKQHGDAKKNVVAHEKLQKTINDQSSARKKQTTTSTTNKKK</sequence>
<dbReference type="Gene3D" id="3.40.50.300">
    <property type="entry name" value="P-loop containing nucleotide triphosphate hydrolases"/>
    <property type="match status" value="2"/>
</dbReference>
<evidence type="ECO:0000256" key="6">
    <source>
        <dbReference type="ARBA" id="ARBA00022741"/>
    </source>
</evidence>
<protein>
    <submittedName>
        <fullName evidence="19">AN1-type zinc finger-containing protein</fullName>
    </submittedName>
</protein>
<proteinExistence type="inferred from homology"/>
<evidence type="ECO:0000256" key="8">
    <source>
        <dbReference type="ARBA" id="ARBA00022801"/>
    </source>
</evidence>
<dbReference type="PaxDb" id="44689-DDB0232283"/>
<dbReference type="CDD" id="cd18808">
    <property type="entry name" value="SF1_C_Upf1"/>
    <property type="match status" value="1"/>
</dbReference>
<dbReference type="GO" id="GO:0005524">
    <property type="term" value="F:ATP binding"/>
    <property type="evidence" value="ECO:0007669"/>
    <property type="project" value="UniProtKB-KW"/>
</dbReference>
<dbReference type="GO" id="GO:0043139">
    <property type="term" value="F:5'-3' DNA helicase activity"/>
    <property type="evidence" value="ECO:0000250"/>
    <property type="project" value="dictyBase"/>
</dbReference>
<dbReference type="FunFam" id="3.40.50.300:FF:001146">
    <property type="entry name" value="DNA-binding protein SMUBP-2 isoform X1"/>
    <property type="match status" value="1"/>
</dbReference>
<dbReference type="Pfam" id="PF21138">
    <property type="entry name" value="SMUBP-2_HCS1_1B"/>
    <property type="match status" value="2"/>
</dbReference>
<dbReference type="SMR" id="Q75JA0"/>
<gene>
    <name evidence="19" type="ORF">DDB_G0271732</name>
</gene>
<dbReference type="PhylomeDB" id="Q75JA0"/>
<dbReference type="InterPro" id="IPR036867">
    <property type="entry name" value="R3H_dom_sf"/>
</dbReference>
<dbReference type="InterPro" id="IPR014001">
    <property type="entry name" value="Helicase_ATP-bd"/>
</dbReference>
<dbReference type="GO" id="GO:0005634">
    <property type="term" value="C:nucleus"/>
    <property type="evidence" value="ECO:0000250"/>
    <property type="project" value="dictyBase"/>
</dbReference>
<evidence type="ECO:0000256" key="5">
    <source>
        <dbReference type="ARBA" id="ARBA00022723"/>
    </source>
</evidence>
<feature type="region of interest" description="Disordered" evidence="16">
    <location>
        <begin position="711"/>
        <end position="770"/>
    </location>
</feature>
<dbReference type="FunFam" id="2.40.30.270:FF:000020">
    <property type="entry name" value="Uncharacterized protein"/>
    <property type="match status" value="1"/>
</dbReference>
<accession>Q75JA0</accession>
<dbReference type="VEuPathDB" id="AmoebaDB:DDB_G0271732"/>
<feature type="region of interest" description="Disordered" evidence="16">
    <location>
        <begin position="70"/>
        <end position="116"/>
    </location>
</feature>